<dbReference type="OrthoDB" id="3239894at2759"/>
<keyword evidence="2" id="KW-1185">Reference proteome</keyword>
<name>A0A371CW53_9APHY</name>
<dbReference type="EMBL" id="KZ857449">
    <property type="protein sequence ID" value="RDX44514.1"/>
    <property type="molecule type" value="Genomic_DNA"/>
</dbReference>
<proteinExistence type="predicted"/>
<dbReference type="AlphaFoldDB" id="A0A371CW53"/>
<sequence>MFEATADNRGTLQQLAQELEVAYADADGNASFRLSSQTTRSRMPAELYWQLVIYLKDRNPFQEFHSIVACPRTSTSILIADEAQHYNHITLNGHTYHASRRSRSSKDSFALIQTSGGAGLTWAGEIVDIFSYDVPGIQRRLVVHVKWLRPRRGLSLQGTPWAEFLGRRHIPPYR</sequence>
<protein>
    <submittedName>
        <fullName evidence="1">Uncharacterized protein</fullName>
    </submittedName>
</protein>
<organism evidence="1 2">
    <name type="scientific">Lentinus brumalis</name>
    <dbReference type="NCBI Taxonomy" id="2498619"/>
    <lineage>
        <taxon>Eukaryota</taxon>
        <taxon>Fungi</taxon>
        <taxon>Dikarya</taxon>
        <taxon>Basidiomycota</taxon>
        <taxon>Agaricomycotina</taxon>
        <taxon>Agaricomycetes</taxon>
        <taxon>Polyporales</taxon>
        <taxon>Polyporaceae</taxon>
        <taxon>Lentinus</taxon>
    </lineage>
</organism>
<gene>
    <name evidence="1" type="ORF">OH76DRAFT_1096263</name>
</gene>
<evidence type="ECO:0000313" key="2">
    <source>
        <dbReference type="Proteomes" id="UP000256964"/>
    </source>
</evidence>
<dbReference type="Proteomes" id="UP000256964">
    <property type="component" value="Unassembled WGS sequence"/>
</dbReference>
<evidence type="ECO:0000313" key="1">
    <source>
        <dbReference type="EMBL" id="RDX44514.1"/>
    </source>
</evidence>
<accession>A0A371CW53</accession>
<reference evidence="1 2" key="1">
    <citation type="journal article" date="2018" name="Biotechnol. Biofuels">
        <title>Integrative visual omics of the white-rot fungus Polyporus brumalis exposes the biotechnological potential of its oxidative enzymes for delignifying raw plant biomass.</title>
        <authorList>
            <person name="Miyauchi S."/>
            <person name="Rancon A."/>
            <person name="Drula E."/>
            <person name="Hage H."/>
            <person name="Chaduli D."/>
            <person name="Favel A."/>
            <person name="Grisel S."/>
            <person name="Henrissat B."/>
            <person name="Herpoel-Gimbert I."/>
            <person name="Ruiz-Duenas F.J."/>
            <person name="Chevret D."/>
            <person name="Hainaut M."/>
            <person name="Lin J."/>
            <person name="Wang M."/>
            <person name="Pangilinan J."/>
            <person name="Lipzen A."/>
            <person name="Lesage-Meessen L."/>
            <person name="Navarro D."/>
            <person name="Riley R."/>
            <person name="Grigoriev I.V."/>
            <person name="Zhou S."/>
            <person name="Raouche S."/>
            <person name="Rosso M.N."/>
        </authorList>
    </citation>
    <scope>NUCLEOTIDE SEQUENCE [LARGE SCALE GENOMIC DNA]</scope>
    <source>
        <strain evidence="1 2">BRFM 1820</strain>
    </source>
</reference>